<reference evidence="2 3" key="1">
    <citation type="submission" date="2024-03" db="EMBL/GenBank/DDBJ databases">
        <title>Draft genome sequence of Klenkia terrae.</title>
        <authorList>
            <person name="Duangmal K."/>
            <person name="Chantavorakit T."/>
        </authorList>
    </citation>
    <scope>NUCLEOTIDE SEQUENCE [LARGE SCALE GENOMIC DNA]</scope>
    <source>
        <strain evidence="2 3">JCM 17786</strain>
    </source>
</reference>
<feature type="region of interest" description="Disordered" evidence="1">
    <location>
        <begin position="1166"/>
        <end position="1209"/>
    </location>
</feature>
<feature type="region of interest" description="Disordered" evidence="1">
    <location>
        <begin position="1381"/>
        <end position="1449"/>
    </location>
</feature>
<keyword evidence="3" id="KW-1185">Reference proteome</keyword>
<dbReference type="Proteomes" id="UP001373496">
    <property type="component" value="Unassembled WGS sequence"/>
</dbReference>
<name>A0ABU8ECQ8_9ACTN</name>
<comment type="caution">
    <text evidence="2">The sequence shown here is derived from an EMBL/GenBank/DDBJ whole genome shotgun (WGS) entry which is preliminary data.</text>
</comment>
<feature type="compositionally biased region" description="Low complexity" evidence="1">
    <location>
        <begin position="1742"/>
        <end position="1758"/>
    </location>
</feature>
<proteinExistence type="predicted"/>
<feature type="region of interest" description="Disordered" evidence="1">
    <location>
        <begin position="236"/>
        <end position="255"/>
    </location>
</feature>
<feature type="compositionally biased region" description="Gly residues" evidence="1">
    <location>
        <begin position="686"/>
        <end position="696"/>
    </location>
</feature>
<gene>
    <name evidence="2" type="ORF">UXQ13_23250</name>
</gene>
<feature type="compositionally biased region" description="Basic and acidic residues" evidence="1">
    <location>
        <begin position="1"/>
        <end position="11"/>
    </location>
</feature>
<feature type="non-terminal residue" evidence="2">
    <location>
        <position position="1805"/>
    </location>
</feature>
<feature type="compositionally biased region" description="Basic and acidic residues" evidence="1">
    <location>
        <begin position="376"/>
        <end position="391"/>
    </location>
</feature>
<feature type="compositionally biased region" description="Basic and acidic residues" evidence="1">
    <location>
        <begin position="1393"/>
        <end position="1410"/>
    </location>
</feature>
<feature type="region of interest" description="Disordered" evidence="1">
    <location>
        <begin position="1"/>
        <end position="27"/>
    </location>
</feature>
<organism evidence="2 3">
    <name type="scientific">Klenkia terrae</name>
    <dbReference type="NCBI Taxonomy" id="1052259"/>
    <lineage>
        <taxon>Bacteria</taxon>
        <taxon>Bacillati</taxon>
        <taxon>Actinomycetota</taxon>
        <taxon>Actinomycetes</taxon>
        <taxon>Geodermatophilales</taxon>
        <taxon>Geodermatophilaceae</taxon>
        <taxon>Klenkia</taxon>
    </lineage>
</organism>
<feature type="region of interest" description="Disordered" evidence="1">
    <location>
        <begin position="298"/>
        <end position="412"/>
    </location>
</feature>
<feature type="compositionally biased region" description="Basic and acidic residues" evidence="1">
    <location>
        <begin position="1015"/>
        <end position="1027"/>
    </location>
</feature>
<feature type="compositionally biased region" description="Pro residues" evidence="1">
    <location>
        <begin position="1773"/>
        <end position="1805"/>
    </location>
</feature>
<feature type="compositionally biased region" description="Basic and acidic residues" evidence="1">
    <location>
        <begin position="759"/>
        <end position="768"/>
    </location>
</feature>
<feature type="region of interest" description="Disordered" evidence="1">
    <location>
        <begin position="1010"/>
        <end position="1041"/>
    </location>
</feature>
<evidence type="ECO:0000313" key="3">
    <source>
        <dbReference type="Proteomes" id="UP001373496"/>
    </source>
</evidence>
<evidence type="ECO:0000256" key="1">
    <source>
        <dbReference type="SAM" id="MobiDB-lite"/>
    </source>
</evidence>
<feature type="compositionally biased region" description="Low complexity" evidence="1">
    <location>
        <begin position="1381"/>
        <end position="1392"/>
    </location>
</feature>
<evidence type="ECO:0000313" key="2">
    <source>
        <dbReference type="EMBL" id="MEI4281409.1"/>
    </source>
</evidence>
<dbReference type="EMBL" id="JBAPLV010000052">
    <property type="protein sequence ID" value="MEI4281409.1"/>
    <property type="molecule type" value="Genomic_DNA"/>
</dbReference>
<feature type="region of interest" description="Disordered" evidence="1">
    <location>
        <begin position="725"/>
        <end position="776"/>
    </location>
</feature>
<sequence length="1805" mass="182277">MARPGVDRDLTGGDPAALPTGDPDPVQAALDAADAAAAQALAGLSADDRALLDARLERAQEVAARVSTDLHAVVGGLDGDAAVHKEQYRVKGPESVARKFDGALDDGSVTGLEQFLDRAKDLVRFSVVSAPEGYGPRVTTVLDALAARGYSVVETKNNWLAGNSFLGLNVPLVSPDGHLVELQFPTHASAAVGESTHRDYEIARLPQVSATDRLHATARMVSAVMASGADTVLPDGVDAFGPPRSSRPEDVWPTDGGFRSMVAEYLGALPEGVGVVDDLGAAGVDPRAADRLARVIEGMGGDRGGAPVAVRGPAGRGDGQPGQRDGQRGTGAGRGDVQPQAEELGGGDRSGPGQSGGRLGRGDAADPPGGPGGGRDGGRPVRADAAGRADVDGPADDSLTPGGDPVVPPAFGLGTLDLPPAFHDVVAQHLPPGMTTDRFDQLRRTRAEDLTPEERQQLHDVRMSVPLAPGTPVQRVMPLSDAVRYLSDETSDGSDGRTRFAHTTAFGFTARLQDVAGLTTVAAIVEGLRLDYRGTPFTDDVPVVAALRFQRGAELAVPFGPAMADARPEGLPYTRSDDAPFTGTGFTGSVDHRVPEAHTGTAVRLTDGAELWAVADGREVHLGTYDLDSESWLATTTGALLVQTEETHGRPGTDLAGRVLRAMAGPDLPGVGERPGPVRGVRRQPGGPGVHPGPGAGLAPAGARDGGDGVRADLPVQVAGRDVLGAVPQRPAGPAPAGLGRGPGDGDPLGADPHGQDGVGDRGGRVGGDRPGAGALAGLSESDVADLVRLAEQATSPRAAVRREVAAVAAELLPALGLDEGRYGPDGTRTGGSPDFAATVAALPPQARAAVAVLGLVGDPAVLPSGLPTTGRAVGKVLLGGVVAAVAAAGTATAVGLATGDLGRVVTAGITGGAALVGQVAALRADRVHARLTELLRAAADVRRGLPPDALAVHDLAVADAVRRMSGDVADTAASLRALDDLAAVAGRPAATGRPGARALLAERLAGVTPAATPGRRDRTTSGEARADQLAVPPQVGPDATPARRAWAAKAAAGPLAAATVAGVGLVVATSLGLALPVAAVGGLVAALASVGLTTVVEHAQARYKAVLEGRRTAVEEARRAVRAAAEHAARSAAGRALDARTEAASQQAERVARRLDALLADAAAGRPVATPDPAADVAPATTEPDGGPTGDQLVPGPRTGPVDPTSLSDADRARLADLTSALDAVDAARGRSRTAAVARARQAAAGLGLDAPLDLGLITDPDELGWPHRRAALDPALQLRLAGIDELPSAVPAPGWAVAKGLASSVLPSVTGAVLGAAALGVAPAVGLALGPVALAVSAAVAERATALGKERGKRPGSLWSPDAADALDAGDAQRAAARAAATAELAAQQAENRDRHDRLDRLDRDRAAARRRPRTVVPTAPPTPSAAVEVEERDDAPPPPAQPAAGRPRYPVAVARALGPAAVVVGGAVTVFVTATDLSPLTLVQPQTWSALGASAVPALAATVGAAAAGLASVVAAGGDALAGRSGFDREAARAKAAEARRARWSQLERAARQAAVDEAEALTRARRAEARADLAAARDQLDDAVTRSRRPRLLQLVLDRAAAFVATVESALGRLTHGPAPSDGTPPVDDGAARDLAVLAREAEQLRTTPPDARGVRVAEVLEEARRLGLLDAGPDAARRRTAVPAALAAVSGAFVGVVVSTGQDAQLWRWVRTVANATGWWPEEACDCPPGAPCTCATPAQSPTTQAPTTTTPAEQPPTAGPRDMSPTPGTPTPGTPTPGTPTPGIPTPGTPTPRTPSPGT</sequence>
<feature type="compositionally biased region" description="Low complexity" evidence="1">
    <location>
        <begin position="669"/>
        <end position="685"/>
    </location>
</feature>
<accession>A0ABU8ECQ8</accession>
<feature type="compositionally biased region" description="Low complexity" evidence="1">
    <location>
        <begin position="1166"/>
        <end position="1186"/>
    </location>
</feature>
<protein>
    <submittedName>
        <fullName evidence="2">Uncharacterized protein</fullName>
    </submittedName>
</protein>
<feature type="compositionally biased region" description="Gly residues" evidence="1">
    <location>
        <begin position="347"/>
        <end position="359"/>
    </location>
</feature>
<feature type="region of interest" description="Disordered" evidence="1">
    <location>
        <begin position="666"/>
        <end position="712"/>
    </location>
</feature>
<feature type="region of interest" description="Disordered" evidence="1">
    <location>
        <begin position="1742"/>
        <end position="1805"/>
    </location>
</feature>